<proteinExistence type="predicted"/>
<dbReference type="InterPro" id="IPR050758">
    <property type="entry name" value="Znf_C2H2-type"/>
</dbReference>
<evidence type="ECO:0000256" key="3">
    <source>
        <dbReference type="ARBA" id="ARBA00022771"/>
    </source>
</evidence>
<feature type="domain" description="C2H2-type" evidence="6">
    <location>
        <begin position="49"/>
        <end position="77"/>
    </location>
</feature>
<keyword evidence="2" id="KW-0677">Repeat</keyword>
<dbReference type="Pfam" id="PF13912">
    <property type="entry name" value="zf-C2H2_6"/>
    <property type="match status" value="2"/>
</dbReference>
<dbReference type="GO" id="GO:0048598">
    <property type="term" value="P:embryonic morphogenesis"/>
    <property type="evidence" value="ECO:0007669"/>
    <property type="project" value="UniProtKB-ARBA"/>
</dbReference>
<dbReference type="GO" id="GO:0005634">
    <property type="term" value="C:nucleus"/>
    <property type="evidence" value="ECO:0007669"/>
    <property type="project" value="UniProtKB-ARBA"/>
</dbReference>
<dbReference type="PROSITE" id="PS50157">
    <property type="entry name" value="ZINC_FINGER_C2H2_2"/>
    <property type="match status" value="10"/>
</dbReference>
<dbReference type="EMBL" id="JAPTSV010000014">
    <property type="protein sequence ID" value="KAJ1520800.1"/>
    <property type="molecule type" value="Genomic_DNA"/>
</dbReference>
<feature type="domain" description="C2H2-type" evidence="6">
    <location>
        <begin position="364"/>
        <end position="391"/>
    </location>
</feature>
<evidence type="ECO:0000256" key="4">
    <source>
        <dbReference type="ARBA" id="ARBA00022833"/>
    </source>
</evidence>
<dbReference type="FunFam" id="3.30.160.60:FF:000446">
    <property type="entry name" value="Zinc finger protein"/>
    <property type="match status" value="2"/>
</dbReference>
<reference evidence="7" key="1">
    <citation type="submission" date="2022-12" db="EMBL/GenBank/DDBJ databases">
        <title>Chromosome-level genome assembly of the bean flower thrips Megalurothrips usitatus.</title>
        <authorList>
            <person name="Ma L."/>
            <person name="Liu Q."/>
            <person name="Li H."/>
            <person name="Cai W."/>
        </authorList>
    </citation>
    <scope>NUCLEOTIDE SEQUENCE</scope>
    <source>
        <strain evidence="7">Cailab_2022a</strain>
    </source>
</reference>
<organism evidence="7 8">
    <name type="scientific">Megalurothrips usitatus</name>
    <name type="common">bean blossom thrips</name>
    <dbReference type="NCBI Taxonomy" id="439358"/>
    <lineage>
        <taxon>Eukaryota</taxon>
        <taxon>Metazoa</taxon>
        <taxon>Ecdysozoa</taxon>
        <taxon>Arthropoda</taxon>
        <taxon>Hexapoda</taxon>
        <taxon>Insecta</taxon>
        <taxon>Pterygota</taxon>
        <taxon>Neoptera</taxon>
        <taxon>Paraneoptera</taxon>
        <taxon>Thysanoptera</taxon>
        <taxon>Terebrantia</taxon>
        <taxon>Thripoidea</taxon>
        <taxon>Thripidae</taxon>
        <taxon>Megalurothrips</taxon>
    </lineage>
</organism>
<dbReference type="Pfam" id="PF00096">
    <property type="entry name" value="zf-C2H2"/>
    <property type="match status" value="4"/>
</dbReference>
<dbReference type="PANTHER" id="PTHR23234:SF10">
    <property type="entry name" value="RIKEN CDNA 6720489N17 GENE-RELATED"/>
    <property type="match status" value="1"/>
</dbReference>
<dbReference type="PANTHER" id="PTHR23234">
    <property type="entry name" value="ZNF44 PROTEIN"/>
    <property type="match status" value="1"/>
</dbReference>
<feature type="domain" description="C2H2-type" evidence="6">
    <location>
        <begin position="336"/>
        <end position="363"/>
    </location>
</feature>
<dbReference type="InterPro" id="IPR036236">
    <property type="entry name" value="Znf_C2H2_sf"/>
</dbReference>
<feature type="domain" description="C2H2-type" evidence="6">
    <location>
        <begin position="308"/>
        <end position="335"/>
    </location>
</feature>
<feature type="domain" description="C2H2-type" evidence="6">
    <location>
        <begin position="5"/>
        <end position="33"/>
    </location>
</feature>
<dbReference type="Proteomes" id="UP001075354">
    <property type="component" value="Chromosome 14"/>
</dbReference>
<dbReference type="PROSITE" id="PS00028">
    <property type="entry name" value="ZINC_FINGER_C2H2_1"/>
    <property type="match status" value="10"/>
</dbReference>
<evidence type="ECO:0000259" key="6">
    <source>
        <dbReference type="PROSITE" id="PS50157"/>
    </source>
</evidence>
<comment type="caution">
    <text evidence="7">The sequence shown here is derived from an EMBL/GenBank/DDBJ whole genome shotgun (WGS) entry which is preliminary data.</text>
</comment>
<feature type="domain" description="C2H2-type" evidence="6">
    <location>
        <begin position="280"/>
        <end position="307"/>
    </location>
</feature>
<feature type="domain" description="C2H2-type" evidence="6">
    <location>
        <begin position="420"/>
        <end position="449"/>
    </location>
</feature>
<evidence type="ECO:0000256" key="2">
    <source>
        <dbReference type="ARBA" id="ARBA00022737"/>
    </source>
</evidence>
<sequence length="482" mass="55168">MGNSLSCQICGKIFSNYNNRVFHEKKYHNIKAPPRKGDECVKSKKSGEYICKICSREFSRVENLKTHELRMHSNERSYFCDCGSGFIRKTDMVYHQSIHVKSSSPGVAPSPDELDKTLGCPICALPFPRIEKLNEHIELVHIDIKFQCSICLGKFFNKEELLWHQKHIQVPPTPAPPSSWSHFICNICNHTFSNINMCKSHVLRVHGATSAVKGVSCCQNFNAIGCKEEINPEERKLPFGRKRSFYGPDPFFCSCCGKEFNNFGKSSSHRERTSSGSKSHICKDCGKSFLTSSRLKTHILTHTDVKPFNCEVCQNKFRTLSNLLAHKKRHSAEPRYVCKTCGKEFLSYSGLSRHEILHTGVKDFACEECGKTFVTLQERRKHMKYHTGEKSHVCKYCDKAFFESGHLAIHLRSHLNEKPYSCLVCSRSFDSTTKLKRHKKTDAHLRRMNVNQPAKETSRPEWPTANQYYNDALNGGPSIYHI</sequence>
<feature type="domain" description="C2H2-type" evidence="6">
    <location>
        <begin position="251"/>
        <end position="279"/>
    </location>
</feature>
<dbReference type="AlphaFoldDB" id="A0AAV7XBE5"/>
<dbReference type="SUPFAM" id="SSF57667">
    <property type="entry name" value="beta-beta-alpha zinc fingers"/>
    <property type="match status" value="6"/>
</dbReference>
<dbReference type="FunFam" id="3.30.160.60:FF:000100">
    <property type="entry name" value="Zinc finger 45-like"/>
    <property type="match status" value="2"/>
</dbReference>
<evidence type="ECO:0000256" key="1">
    <source>
        <dbReference type="ARBA" id="ARBA00022723"/>
    </source>
</evidence>
<evidence type="ECO:0000313" key="7">
    <source>
        <dbReference type="EMBL" id="KAJ1520800.1"/>
    </source>
</evidence>
<keyword evidence="8" id="KW-1185">Reference proteome</keyword>
<accession>A0AAV7XBE5</accession>
<feature type="domain" description="C2H2-type" evidence="6">
    <location>
        <begin position="392"/>
        <end position="419"/>
    </location>
</feature>
<dbReference type="SMART" id="SM00355">
    <property type="entry name" value="ZnF_C2H2"/>
    <property type="match status" value="12"/>
</dbReference>
<keyword evidence="1" id="KW-0479">Metal-binding</keyword>
<gene>
    <name evidence="7" type="ORF">ONE63_003891</name>
</gene>
<protein>
    <recommendedName>
        <fullName evidence="6">C2H2-type domain-containing protein</fullName>
    </recommendedName>
</protein>
<dbReference type="FunFam" id="3.30.160.60:FF:000624">
    <property type="entry name" value="zinc finger protein 697"/>
    <property type="match status" value="1"/>
</dbReference>
<keyword evidence="4" id="KW-0862">Zinc</keyword>
<dbReference type="GO" id="GO:0008270">
    <property type="term" value="F:zinc ion binding"/>
    <property type="evidence" value="ECO:0007669"/>
    <property type="project" value="UniProtKB-KW"/>
</dbReference>
<name>A0AAV7XBE5_9NEOP</name>
<feature type="domain" description="C2H2-type" evidence="6">
    <location>
        <begin position="146"/>
        <end position="174"/>
    </location>
</feature>
<keyword evidence="3 5" id="KW-0863">Zinc-finger</keyword>
<evidence type="ECO:0000256" key="5">
    <source>
        <dbReference type="PROSITE-ProRule" id="PRU00042"/>
    </source>
</evidence>
<dbReference type="Gene3D" id="3.30.160.60">
    <property type="entry name" value="Classic Zinc Finger"/>
    <property type="match status" value="9"/>
</dbReference>
<dbReference type="InterPro" id="IPR013087">
    <property type="entry name" value="Znf_C2H2_type"/>
</dbReference>
<evidence type="ECO:0000313" key="8">
    <source>
        <dbReference type="Proteomes" id="UP001075354"/>
    </source>
</evidence>